<accession>A0A645IY62</accession>
<protein>
    <submittedName>
        <fullName evidence="1">Uncharacterized protein</fullName>
    </submittedName>
</protein>
<gene>
    <name evidence="1" type="ORF">SDC9_203812</name>
</gene>
<dbReference type="AlphaFoldDB" id="A0A645IY62"/>
<sequence>MDQLLLEGFHLIARVPLAKRAQGGCRRRLRRGRRGRKQTGHRVIAVQKHLRFIPRDTVRLQAVGFLESLHRGDVRRLIIAVHFGGIVSQFRQPLLQLQYFLAPGSPLHDDHIVRGQRRGCGQGRDRGRG</sequence>
<dbReference type="EMBL" id="VSSQ01126130">
    <property type="protein sequence ID" value="MPN56126.1"/>
    <property type="molecule type" value="Genomic_DNA"/>
</dbReference>
<proteinExistence type="predicted"/>
<organism evidence="1">
    <name type="scientific">bioreactor metagenome</name>
    <dbReference type="NCBI Taxonomy" id="1076179"/>
    <lineage>
        <taxon>unclassified sequences</taxon>
        <taxon>metagenomes</taxon>
        <taxon>ecological metagenomes</taxon>
    </lineage>
</organism>
<evidence type="ECO:0000313" key="1">
    <source>
        <dbReference type="EMBL" id="MPN56126.1"/>
    </source>
</evidence>
<name>A0A645IY62_9ZZZZ</name>
<comment type="caution">
    <text evidence="1">The sequence shown here is derived from an EMBL/GenBank/DDBJ whole genome shotgun (WGS) entry which is preliminary data.</text>
</comment>
<reference evidence="1" key="1">
    <citation type="submission" date="2019-08" db="EMBL/GenBank/DDBJ databases">
        <authorList>
            <person name="Kucharzyk K."/>
            <person name="Murdoch R.W."/>
            <person name="Higgins S."/>
            <person name="Loffler F."/>
        </authorList>
    </citation>
    <scope>NUCLEOTIDE SEQUENCE</scope>
</reference>